<organism evidence="4">
    <name type="scientific">Sarcoptes scabiei</name>
    <name type="common">Itch mite</name>
    <name type="synonym">Acarus scabiei</name>
    <dbReference type="NCBI Taxonomy" id="52283"/>
    <lineage>
        <taxon>Eukaryota</taxon>
        <taxon>Metazoa</taxon>
        <taxon>Ecdysozoa</taxon>
        <taxon>Arthropoda</taxon>
        <taxon>Chelicerata</taxon>
        <taxon>Arachnida</taxon>
        <taxon>Acari</taxon>
        <taxon>Acariformes</taxon>
        <taxon>Sarcoptiformes</taxon>
        <taxon>Astigmata</taxon>
        <taxon>Psoroptidia</taxon>
        <taxon>Sarcoptoidea</taxon>
        <taxon>Sarcoptidae</taxon>
        <taxon>Sarcoptinae</taxon>
        <taxon>Sarcoptes</taxon>
    </lineage>
</organism>
<dbReference type="Proteomes" id="UP000070412">
    <property type="component" value="Unassembled WGS sequence"/>
</dbReference>
<dbReference type="Gene3D" id="2.60.40.10">
    <property type="entry name" value="Immunoglobulins"/>
    <property type="match status" value="1"/>
</dbReference>
<feature type="compositionally biased region" description="Low complexity" evidence="3">
    <location>
        <begin position="157"/>
        <end position="168"/>
    </location>
</feature>
<evidence type="ECO:0000313" key="5">
    <source>
        <dbReference type="EnsemblMetazoa" id="KAF7491819.1"/>
    </source>
</evidence>
<feature type="repeat" description="NHL" evidence="2">
    <location>
        <begin position="694"/>
        <end position="731"/>
    </location>
</feature>
<dbReference type="SUPFAM" id="SSF101898">
    <property type="entry name" value="NHL repeat"/>
    <property type="match status" value="1"/>
</dbReference>
<keyword evidence="1" id="KW-0677">Repeat</keyword>
<dbReference type="InterPro" id="IPR014756">
    <property type="entry name" value="Ig_E-set"/>
</dbReference>
<dbReference type="GO" id="GO:0061630">
    <property type="term" value="F:ubiquitin protein ligase activity"/>
    <property type="evidence" value="ECO:0007669"/>
    <property type="project" value="TreeGrafter"/>
</dbReference>
<proteinExistence type="predicted"/>
<dbReference type="PANTHER" id="PTHR24104">
    <property type="entry name" value="E3 UBIQUITIN-PROTEIN LIGASE NHLRC1-RELATED"/>
    <property type="match status" value="1"/>
</dbReference>
<evidence type="ECO:0000256" key="2">
    <source>
        <dbReference type="PROSITE-ProRule" id="PRU00504"/>
    </source>
</evidence>
<dbReference type="Gene3D" id="2.120.10.30">
    <property type="entry name" value="TolB, C-terminal domain"/>
    <property type="match status" value="2"/>
</dbReference>
<dbReference type="InterPro" id="IPR013783">
    <property type="entry name" value="Ig-like_fold"/>
</dbReference>
<dbReference type="EMBL" id="WVUK01000058">
    <property type="protein sequence ID" value="KAF7491819.1"/>
    <property type="molecule type" value="Genomic_DNA"/>
</dbReference>
<feature type="region of interest" description="Disordered" evidence="3">
    <location>
        <begin position="64"/>
        <end position="96"/>
    </location>
</feature>
<dbReference type="PROSITE" id="PS51125">
    <property type="entry name" value="NHL"/>
    <property type="match status" value="2"/>
</dbReference>
<dbReference type="InterPro" id="IPR001258">
    <property type="entry name" value="NHL_repeat"/>
</dbReference>
<sequence length="947" mass="105920">MDPSNGDYLINFLNSFNDSTHQEKNTIHSLNQNSSSTPAMNIKENKSQALNACKKNFIKSLFNDDRNDNGSTGASDKNSNNFGSESNSSNCNESSMLTEHLSSLNLNGLSSGSNPNSLLKFTTQTTSKVLAPSSSNNTMLSFNRNLIKCHNSNPFTSSNSSSSSQSSSEPLTPRSMINNRSFPTTTNIYSNQNHCDLDSIINFQKSSINQYDPSKCNHHITLNSLDVALDSLLSSSKSATSLTSNYLFKNRRNLTNSEIFSSGLENHLSNESKSFVLNDSSNDSEIFRSIDNFKNFISNTDSYNSFGAISPFTKNQSTVSSITSLQSPISSNVLSTEISDLQIKSSASDSTRNSSPFTTLSTLNNNQLMTRFDYQIRIIANEINSTVQLYQNSIQMRKEQLLKQLDHVRNSYSILLGNYNAVKNQQAFQQLPKISFTRPDQNLFKSITSLGFIHTPAFAPNCVVSGEGLSMAIEGEPTCFSISTRNCFNEEILMGGESIEIDIQPKEYINQLQNSFIQTAFHIQKNILDNNNGKYNVTYMIPRGSSLRTIKISISVNGLVINQNSPFIATVKTERLREKWKLISVYGEEGSEPGKFCRPWGIAITRLPLVKDSNHKLIDDNSNFSTIPINSQAFYTWISPNYRKDYLLAVADRSNNRIQLLKLSIFEDSSKQFIQTNVNKVEISVLHVFGSGPGTRPGMFDRPAGIAINNNISQLIVADKDNHRIQVFDLSGNFLFKFGEKGSRPGQFCYPWDVAVCSKTSMILVSDTRNRRIQLFTHYGQFLWHCAHPLDSPRGVVFLTPDRYIISDFNKHRLLIIDRNESSSHSSVNNHQRDDLIAAKYIGFGEGSAWGEFLRPQGLVAQVQNNNNSANKYLQILCADSRNNRIAIYNSLNQNFEYINEETSKSENLANIASSFDRPSGIAISENILAVVDFGNNRLQIFQKNLV</sequence>
<reference evidence="5" key="3">
    <citation type="submission" date="2022-06" db="UniProtKB">
        <authorList>
            <consortium name="EnsemblMetazoa"/>
        </authorList>
    </citation>
    <scope>IDENTIFICATION</scope>
</reference>
<evidence type="ECO:0000313" key="4">
    <source>
        <dbReference type="EMBL" id="KAF7491819.1"/>
    </source>
</evidence>
<dbReference type="SUPFAM" id="SSF81296">
    <property type="entry name" value="E set domains"/>
    <property type="match status" value="1"/>
</dbReference>
<gene>
    <name evidence="4" type="primary">SSS_165g</name>
    <name evidence="4" type="ORF">SSS_165</name>
</gene>
<dbReference type="EnsemblMetazoa" id="SSS_165s_mrna">
    <property type="protein sequence ID" value="KAF7491819.1"/>
    <property type="gene ID" value="SSS_165"/>
</dbReference>
<feature type="region of interest" description="Disordered" evidence="3">
    <location>
        <begin position="153"/>
        <end position="182"/>
    </location>
</feature>
<protein>
    <submittedName>
        <fullName evidence="4">E3 ubiquitin-protein ligase TRIM71</fullName>
    </submittedName>
</protein>
<reference evidence="6" key="1">
    <citation type="journal article" date="2020" name="PLoS Negl. Trop. Dis.">
        <title>High-quality nuclear genome for Sarcoptes scabiei-A critical resource for a neglected parasite.</title>
        <authorList>
            <person name="Korhonen P.K."/>
            <person name="Gasser R.B."/>
            <person name="Ma G."/>
            <person name="Wang T."/>
            <person name="Stroehlein A.J."/>
            <person name="Young N.D."/>
            <person name="Ang C.S."/>
            <person name="Fernando D.D."/>
            <person name="Lu H.C."/>
            <person name="Taylor S."/>
            <person name="Reynolds S.L."/>
            <person name="Mofiz E."/>
            <person name="Najaraj S.H."/>
            <person name="Gowda H."/>
            <person name="Madugundu A."/>
            <person name="Renuse S."/>
            <person name="Holt D."/>
            <person name="Pandey A."/>
            <person name="Papenfuss A.T."/>
            <person name="Fischer K."/>
        </authorList>
    </citation>
    <scope>NUCLEOTIDE SEQUENCE [LARGE SCALE GENOMIC DNA]</scope>
</reference>
<dbReference type="GO" id="GO:0043161">
    <property type="term" value="P:proteasome-mediated ubiquitin-dependent protein catabolic process"/>
    <property type="evidence" value="ECO:0007669"/>
    <property type="project" value="TreeGrafter"/>
</dbReference>
<evidence type="ECO:0000256" key="3">
    <source>
        <dbReference type="SAM" id="MobiDB-lite"/>
    </source>
</evidence>
<dbReference type="InterPro" id="IPR050952">
    <property type="entry name" value="TRIM-NHL_E3_ligases"/>
</dbReference>
<dbReference type="Pfam" id="PF00630">
    <property type="entry name" value="Filamin"/>
    <property type="match status" value="1"/>
</dbReference>
<dbReference type="GO" id="GO:0000209">
    <property type="term" value="P:protein polyubiquitination"/>
    <property type="evidence" value="ECO:0007669"/>
    <property type="project" value="TreeGrafter"/>
</dbReference>
<dbReference type="OrthoDB" id="342730at2759"/>
<accession>A0A834VE52</accession>
<feature type="repeat" description="NHL" evidence="2">
    <location>
        <begin position="735"/>
        <end position="779"/>
    </location>
</feature>
<evidence type="ECO:0000313" key="6">
    <source>
        <dbReference type="Proteomes" id="UP000070412"/>
    </source>
</evidence>
<evidence type="ECO:0000256" key="1">
    <source>
        <dbReference type="ARBA" id="ARBA00022737"/>
    </source>
</evidence>
<dbReference type="AlphaFoldDB" id="A0A834VE52"/>
<dbReference type="Pfam" id="PF01436">
    <property type="entry name" value="NHL"/>
    <property type="match status" value="2"/>
</dbReference>
<dbReference type="InterPro" id="IPR017868">
    <property type="entry name" value="Filamin/ABP280_repeat-like"/>
</dbReference>
<dbReference type="PANTHER" id="PTHR24104:SF48">
    <property type="entry name" value="PROTEIN WECH"/>
    <property type="match status" value="1"/>
</dbReference>
<reference evidence="4" key="2">
    <citation type="submission" date="2020-01" db="EMBL/GenBank/DDBJ databases">
        <authorList>
            <person name="Korhonen P.K.K."/>
            <person name="Guangxu M.G."/>
            <person name="Wang T.W."/>
            <person name="Stroehlein A.J.S."/>
            <person name="Young N.D."/>
            <person name="Ang C.-S.A."/>
            <person name="Fernando D.W.F."/>
            <person name="Lu H.L."/>
            <person name="Taylor S.T."/>
            <person name="Ehtesham M.E.M."/>
            <person name="Najaraj S.H.N."/>
            <person name="Harsha G.H.G."/>
            <person name="Madugundu A.M."/>
            <person name="Renuse S.R."/>
            <person name="Holt D.H."/>
            <person name="Pandey A.P."/>
            <person name="Papenfuss A.P."/>
            <person name="Gasser R.B.G."/>
            <person name="Fischer K.F."/>
        </authorList>
    </citation>
    <scope>NUCLEOTIDE SEQUENCE</scope>
    <source>
        <strain evidence="4">SSS_KF_BRIS2020</strain>
    </source>
</reference>
<feature type="compositionally biased region" description="Low complexity" evidence="3">
    <location>
        <begin position="78"/>
        <end position="96"/>
    </location>
</feature>
<name>A0A834VE52_SARSC</name>
<dbReference type="InterPro" id="IPR011042">
    <property type="entry name" value="6-blade_b-propeller_TolB-like"/>
</dbReference>
<keyword evidence="6" id="KW-1185">Reference proteome</keyword>